<evidence type="ECO:0000256" key="9">
    <source>
        <dbReference type="RuleBase" id="RU004016"/>
    </source>
</evidence>
<feature type="binding site" evidence="8">
    <location>
        <position position="206"/>
    </location>
    <ligand>
        <name>substrate</name>
    </ligand>
</feature>
<feature type="chain" id="PRO_5027039471" evidence="10">
    <location>
        <begin position="21"/>
        <end position="333"/>
    </location>
</feature>
<dbReference type="RefSeq" id="WP_160625217.1">
    <property type="nucleotide sequence ID" value="NZ_WUUQ01000002.1"/>
</dbReference>
<dbReference type="Proteomes" id="UP000434036">
    <property type="component" value="Unassembled WGS sequence"/>
</dbReference>
<dbReference type="GO" id="GO:0009252">
    <property type="term" value="P:peptidoglycan biosynthetic process"/>
    <property type="evidence" value="ECO:0007669"/>
    <property type="project" value="UniProtKB-KW"/>
</dbReference>
<dbReference type="PANTHER" id="PTHR21581">
    <property type="entry name" value="D-ALANYL-D-ALANINE CARBOXYPEPTIDASE"/>
    <property type="match status" value="1"/>
</dbReference>
<dbReference type="Gene3D" id="3.40.710.10">
    <property type="entry name" value="DD-peptidase/beta-lactamase superfamily"/>
    <property type="match status" value="1"/>
</dbReference>
<dbReference type="InterPro" id="IPR018044">
    <property type="entry name" value="Peptidase_S11"/>
</dbReference>
<feature type="active site" description="Acyl-ester intermediate" evidence="7">
    <location>
        <position position="47"/>
    </location>
</feature>
<reference evidence="12 13" key="1">
    <citation type="submission" date="2019-12" db="EMBL/GenBank/DDBJ databases">
        <authorList>
            <person name="Yang R."/>
        </authorList>
    </citation>
    <scope>NUCLEOTIDE SEQUENCE [LARGE SCALE GENOMIC DNA]</scope>
    <source>
        <strain evidence="12 13">DONG20-135</strain>
    </source>
</reference>
<keyword evidence="12" id="KW-0121">Carboxypeptidase</keyword>
<feature type="signal peptide" evidence="10">
    <location>
        <begin position="1"/>
        <end position="20"/>
    </location>
</feature>
<dbReference type="InterPro" id="IPR012338">
    <property type="entry name" value="Beta-lactam/transpept-like"/>
</dbReference>
<evidence type="ECO:0000259" key="11">
    <source>
        <dbReference type="Pfam" id="PF00768"/>
    </source>
</evidence>
<proteinExistence type="inferred from homology"/>
<evidence type="ECO:0000256" key="2">
    <source>
        <dbReference type="ARBA" id="ARBA00022729"/>
    </source>
</evidence>
<evidence type="ECO:0000313" key="13">
    <source>
        <dbReference type="Proteomes" id="UP000434036"/>
    </source>
</evidence>
<evidence type="ECO:0000256" key="4">
    <source>
        <dbReference type="ARBA" id="ARBA00022960"/>
    </source>
</evidence>
<gene>
    <name evidence="12" type="ORF">GSF08_07635</name>
</gene>
<protein>
    <submittedName>
        <fullName evidence="12">D-alanyl-D-alanine carboxypeptidase</fullName>
    </submittedName>
</protein>
<keyword evidence="5" id="KW-0573">Peptidoglycan synthesis</keyword>
<organism evidence="12 13">
    <name type="scientific">Copranaerobaculum intestinale</name>
    <dbReference type="NCBI Taxonomy" id="2692629"/>
    <lineage>
        <taxon>Bacteria</taxon>
        <taxon>Bacillati</taxon>
        <taxon>Bacillota</taxon>
        <taxon>Erysipelotrichia</taxon>
        <taxon>Erysipelotrichales</taxon>
        <taxon>Erysipelotrichaceae</taxon>
        <taxon>Copranaerobaculum</taxon>
    </lineage>
</organism>
<evidence type="ECO:0000256" key="10">
    <source>
        <dbReference type="SAM" id="SignalP"/>
    </source>
</evidence>
<dbReference type="GO" id="GO:0008360">
    <property type="term" value="P:regulation of cell shape"/>
    <property type="evidence" value="ECO:0007669"/>
    <property type="project" value="UniProtKB-KW"/>
</dbReference>
<evidence type="ECO:0000256" key="3">
    <source>
        <dbReference type="ARBA" id="ARBA00022801"/>
    </source>
</evidence>
<sequence length="333" mass="37715">MKKLIILLICLTSFTMEVQANSYCVLGDDDNTVIEEKNMHERQSVASISKIMTAIIAIEQDELGDTWNVSNAVMKAHGSSIYLQKGQKVSMQSLLYGLLLRSGNDAAVEIATRVSGSEEAFVKEMNRKAEKIGMKNTIFHNASGLDDEGEGNISTAYDMAILMSYAMKNDIFRTICGSKYYTSEWNYRWKNKNRLLFDYPFTTGGKTGFTKHAGRTLVTSASNQQLETVVVTLGVSDDFKFHEQKHTEAFAKMKAITVLKKGTYHAGNHIFTIKQDIRVLTPREHPDQIEASAEFKKNKLVVKVRKNDITSTYRITARKKPEKSFWKRVIPWI</sequence>
<comment type="caution">
    <text evidence="12">The sequence shown here is derived from an EMBL/GenBank/DDBJ whole genome shotgun (WGS) entry which is preliminary data.</text>
</comment>
<keyword evidence="3" id="KW-0378">Hydrolase</keyword>
<evidence type="ECO:0000256" key="5">
    <source>
        <dbReference type="ARBA" id="ARBA00022984"/>
    </source>
</evidence>
<dbReference type="GO" id="GO:0006508">
    <property type="term" value="P:proteolysis"/>
    <property type="evidence" value="ECO:0007669"/>
    <property type="project" value="InterPro"/>
</dbReference>
<dbReference type="AlphaFoldDB" id="A0A6N8UB72"/>
<evidence type="ECO:0000256" key="6">
    <source>
        <dbReference type="ARBA" id="ARBA00023316"/>
    </source>
</evidence>
<name>A0A6N8UB72_9FIRM</name>
<dbReference type="PRINTS" id="PR00725">
    <property type="entry name" value="DADACBPTASE1"/>
</dbReference>
<keyword evidence="6" id="KW-0961">Cell wall biogenesis/degradation</keyword>
<dbReference type="EMBL" id="WUUQ01000002">
    <property type="protein sequence ID" value="MXQ73809.1"/>
    <property type="molecule type" value="Genomic_DNA"/>
</dbReference>
<keyword evidence="4" id="KW-0133">Cell shape</keyword>
<accession>A0A6N8UB72</accession>
<keyword evidence="2 10" id="KW-0732">Signal</keyword>
<comment type="similarity">
    <text evidence="1 9">Belongs to the peptidase S11 family.</text>
</comment>
<evidence type="ECO:0000256" key="1">
    <source>
        <dbReference type="ARBA" id="ARBA00007164"/>
    </source>
</evidence>
<feature type="active site" evidence="7">
    <location>
        <position position="102"/>
    </location>
</feature>
<dbReference type="GO" id="GO:0009002">
    <property type="term" value="F:serine-type D-Ala-D-Ala carboxypeptidase activity"/>
    <property type="evidence" value="ECO:0007669"/>
    <property type="project" value="InterPro"/>
</dbReference>
<evidence type="ECO:0000256" key="7">
    <source>
        <dbReference type="PIRSR" id="PIRSR618044-1"/>
    </source>
</evidence>
<keyword evidence="12" id="KW-0645">Protease</keyword>
<feature type="active site" description="Proton acceptor" evidence="7">
    <location>
        <position position="50"/>
    </location>
</feature>
<reference evidence="12 13" key="2">
    <citation type="submission" date="2020-01" db="EMBL/GenBank/DDBJ databases">
        <title>Clostridiaceae sp. nov. isolated from the gut of human by culturomics.</title>
        <authorList>
            <person name="Chang Y."/>
        </authorList>
    </citation>
    <scope>NUCLEOTIDE SEQUENCE [LARGE SCALE GENOMIC DNA]</scope>
    <source>
        <strain evidence="12 13">DONG20-135</strain>
    </source>
</reference>
<dbReference type="PANTHER" id="PTHR21581:SF33">
    <property type="entry name" value="D-ALANYL-D-ALANINE CARBOXYPEPTIDASE DACB"/>
    <property type="match status" value="1"/>
</dbReference>
<keyword evidence="13" id="KW-1185">Reference proteome</keyword>
<feature type="domain" description="Peptidase S11 D-alanyl-D-alanine carboxypeptidase A N-terminal" evidence="11">
    <location>
        <begin position="16"/>
        <end position="235"/>
    </location>
</feature>
<evidence type="ECO:0000256" key="8">
    <source>
        <dbReference type="PIRSR" id="PIRSR618044-2"/>
    </source>
</evidence>
<evidence type="ECO:0000313" key="12">
    <source>
        <dbReference type="EMBL" id="MXQ73809.1"/>
    </source>
</evidence>
<dbReference type="InterPro" id="IPR001967">
    <property type="entry name" value="Peptidase_S11_N"/>
</dbReference>
<dbReference type="SUPFAM" id="SSF56601">
    <property type="entry name" value="beta-lactamase/transpeptidase-like"/>
    <property type="match status" value="1"/>
</dbReference>
<dbReference type="GO" id="GO:0071555">
    <property type="term" value="P:cell wall organization"/>
    <property type="evidence" value="ECO:0007669"/>
    <property type="project" value="UniProtKB-KW"/>
</dbReference>
<dbReference type="Pfam" id="PF00768">
    <property type="entry name" value="Peptidase_S11"/>
    <property type="match status" value="1"/>
</dbReference>